<protein>
    <submittedName>
        <fullName evidence="7">DUF781 family protein</fullName>
    </submittedName>
</protein>
<keyword evidence="8" id="KW-1185">Reference proteome</keyword>
<dbReference type="KEGG" id="ddi:DDB_G0275713"/>
<dbReference type="eggNOG" id="ENOG502QVPP">
    <property type="taxonomic scope" value="Eukaryota"/>
</dbReference>
<evidence type="ECO:0000256" key="6">
    <source>
        <dbReference type="SAM" id="SignalP"/>
    </source>
</evidence>
<dbReference type="EMBL" id="AAFI02000013">
    <property type="protein sequence ID" value="EAL69607.1"/>
    <property type="molecule type" value="Genomic_DNA"/>
</dbReference>
<accession>Q552S1</accession>
<dbReference type="InParanoid" id="Q552S1"/>
<evidence type="ECO:0000256" key="2">
    <source>
        <dbReference type="ARBA" id="ARBA00009122"/>
    </source>
</evidence>
<dbReference type="Proteomes" id="UP000002195">
    <property type="component" value="Unassembled WGS sequence"/>
</dbReference>
<feature type="chain" id="PRO_5004250398" evidence="6">
    <location>
        <begin position="24"/>
        <end position="311"/>
    </location>
</feature>
<keyword evidence="3" id="KW-0964">Secreted</keyword>
<dbReference type="InterPro" id="IPR008499">
    <property type="entry name" value="Leg1"/>
</dbReference>
<dbReference type="SMR" id="Q552S1"/>
<keyword evidence="4 6" id="KW-0732">Signal</keyword>
<evidence type="ECO:0000256" key="1">
    <source>
        <dbReference type="ARBA" id="ARBA00004613"/>
    </source>
</evidence>
<reference evidence="7 8" key="1">
    <citation type="journal article" date="2005" name="Nature">
        <title>The genome of the social amoeba Dictyostelium discoideum.</title>
        <authorList>
            <consortium name="The Dictyostelium discoideum Sequencing Consortium"/>
            <person name="Eichinger L."/>
            <person name="Pachebat J.A."/>
            <person name="Glockner G."/>
            <person name="Rajandream M.A."/>
            <person name="Sucgang R."/>
            <person name="Berriman M."/>
            <person name="Song J."/>
            <person name="Olsen R."/>
            <person name="Szafranski K."/>
            <person name="Xu Q."/>
            <person name="Tunggal B."/>
            <person name="Kummerfeld S."/>
            <person name="Madera M."/>
            <person name="Konfortov B.A."/>
            <person name="Rivero F."/>
            <person name="Bankier A.T."/>
            <person name="Lehmann R."/>
            <person name="Hamlin N."/>
            <person name="Davies R."/>
            <person name="Gaudet P."/>
            <person name="Fey P."/>
            <person name="Pilcher K."/>
            <person name="Chen G."/>
            <person name="Saunders D."/>
            <person name="Sodergren E."/>
            <person name="Davis P."/>
            <person name="Kerhornou A."/>
            <person name="Nie X."/>
            <person name="Hall N."/>
            <person name="Anjard C."/>
            <person name="Hemphill L."/>
            <person name="Bason N."/>
            <person name="Farbrother P."/>
            <person name="Desany B."/>
            <person name="Just E."/>
            <person name="Morio T."/>
            <person name="Rost R."/>
            <person name="Churcher C."/>
            <person name="Cooper J."/>
            <person name="Haydock S."/>
            <person name="van Driessche N."/>
            <person name="Cronin A."/>
            <person name="Goodhead I."/>
            <person name="Muzny D."/>
            <person name="Mourier T."/>
            <person name="Pain A."/>
            <person name="Lu M."/>
            <person name="Harper D."/>
            <person name="Lindsay R."/>
            <person name="Hauser H."/>
            <person name="James K."/>
            <person name="Quiles M."/>
            <person name="Madan Babu M."/>
            <person name="Saito T."/>
            <person name="Buchrieser C."/>
            <person name="Wardroper A."/>
            <person name="Felder M."/>
            <person name="Thangavelu M."/>
            <person name="Johnson D."/>
            <person name="Knights A."/>
            <person name="Loulseged H."/>
            <person name="Mungall K."/>
            <person name="Oliver K."/>
            <person name="Price C."/>
            <person name="Quail M.A."/>
            <person name="Urushihara H."/>
            <person name="Hernandez J."/>
            <person name="Rabbinowitsch E."/>
            <person name="Steffen D."/>
            <person name="Sanders M."/>
            <person name="Ma J."/>
            <person name="Kohara Y."/>
            <person name="Sharp S."/>
            <person name="Simmonds M."/>
            <person name="Spiegler S."/>
            <person name="Tivey A."/>
            <person name="Sugano S."/>
            <person name="White B."/>
            <person name="Walker D."/>
            <person name="Woodward J."/>
            <person name="Winckler T."/>
            <person name="Tanaka Y."/>
            <person name="Shaulsky G."/>
            <person name="Schleicher M."/>
            <person name="Weinstock G."/>
            <person name="Rosenthal A."/>
            <person name="Cox E.C."/>
            <person name="Chisholm R.L."/>
            <person name="Gibbs R."/>
            <person name="Loomis W.F."/>
            <person name="Platzer M."/>
            <person name="Kay R.R."/>
            <person name="Williams J."/>
            <person name="Dear P.H."/>
            <person name="Noegel A.A."/>
            <person name="Barrell B."/>
            <person name="Kuspa A."/>
        </authorList>
    </citation>
    <scope>NUCLEOTIDE SEQUENCE [LARGE SCALE GENOMIC DNA]</scope>
    <source>
        <strain evidence="7 8">AX4</strain>
    </source>
</reference>
<dbReference type="RefSeq" id="XP_643610.1">
    <property type="nucleotide sequence ID" value="XM_638518.1"/>
</dbReference>
<dbReference type="dictyBase" id="DDB_G0275713"/>
<dbReference type="GeneID" id="8620197"/>
<dbReference type="PaxDb" id="44689-DDB0252634"/>
<dbReference type="AlphaFoldDB" id="Q552S1"/>
<evidence type="ECO:0000256" key="3">
    <source>
        <dbReference type="ARBA" id="ARBA00022525"/>
    </source>
</evidence>
<dbReference type="PhylomeDB" id="Q552S1"/>
<dbReference type="VEuPathDB" id="AmoebaDB:DDB_G0275713"/>
<dbReference type="OMA" id="PKLMDDW"/>
<name>Q552S1_DICDI</name>
<evidence type="ECO:0000256" key="4">
    <source>
        <dbReference type="ARBA" id="ARBA00022729"/>
    </source>
</evidence>
<dbReference type="Pfam" id="PF05612">
    <property type="entry name" value="Leg1"/>
    <property type="match status" value="1"/>
</dbReference>
<proteinExistence type="inferred from homology"/>
<comment type="similarity">
    <text evidence="2">Belongs to the LEG1 family.</text>
</comment>
<comment type="caution">
    <text evidence="7">The sequence shown here is derived from an EMBL/GenBank/DDBJ whole genome shotgun (WGS) entry which is preliminary data.</text>
</comment>
<dbReference type="FunCoup" id="Q552S1">
    <property type="interactions" value="2"/>
</dbReference>
<dbReference type="HOGENOM" id="CLU_071068_0_0_1"/>
<dbReference type="GO" id="GO:0005615">
    <property type="term" value="C:extracellular space"/>
    <property type="evidence" value="ECO:0000318"/>
    <property type="project" value="GO_Central"/>
</dbReference>
<organism evidence="7 8">
    <name type="scientific">Dictyostelium discoideum</name>
    <name type="common">Social amoeba</name>
    <dbReference type="NCBI Taxonomy" id="44689"/>
    <lineage>
        <taxon>Eukaryota</taxon>
        <taxon>Amoebozoa</taxon>
        <taxon>Evosea</taxon>
        <taxon>Eumycetozoa</taxon>
        <taxon>Dictyostelia</taxon>
        <taxon>Dictyosteliales</taxon>
        <taxon>Dictyosteliaceae</taxon>
        <taxon>Dictyostelium</taxon>
    </lineage>
</organism>
<comment type="subcellular location">
    <subcellularLocation>
        <location evidence="1">Secreted</location>
    </subcellularLocation>
</comment>
<sequence length="311" mass="35865">MIYIKNNLLSLFILILNFSLIFSKVVNPWVYQERIDLYKTLINSTNIPVFGTDNLNNCLYGLQLQLEWQNRSGRLEIQNSTNINLKSWWGNMNYYLSVIPYLSAMNNGLVPQVEIFKIDDNRFCTTYLECDQNIMHQWDIFFQEIINIKNNGSFGNDDKILKVMWDAHIGSIGQASQIFQDTLSLLPLKEKKFGNGWAHFVDVIAVVNFNTNYTQVSTLSKSLPSSMISIFDFPPFIPRFSKNQNNVVMSMFAIDDIAQSSLTWNLFITLIKTATQNENCRNLINNEINNFITSPTTTFITILINILTNKC</sequence>
<evidence type="ECO:0000313" key="7">
    <source>
        <dbReference type="EMBL" id="EAL69607.1"/>
    </source>
</evidence>
<gene>
    <name evidence="7" type="ORF">DDB_G0275713</name>
</gene>
<dbReference type="PANTHER" id="PTHR18820">
    <property type="entry name" value="LEG1"/>
    <property type="match status" value="1"/>
</dbReference>
<keyword evidence="5" id="KW-0325">Glycoprotein</keyword>
<feature type="signal peptide" evidence="6">
    <location>
        <begin position="1"/>
        <end position="23"/>
    </location>
</feature>
<evidence type="ECO:0000256" key="5">
    <source>
        <dbReference type="ARBA" id="ARBA00023180"/>
    </source>
</evidence>
<dbReference type="PANTHER" id="PTHR18820:SF1">
    <property type="entry name" value="PROTEIN LEG1 HOMOLOG"/>
    <property type="match status" value="1"/>
</dbReference>
<evidence type="ECO:0000313" key="8">
    <source>
        <dbReference type="Proteomes" id="UP000002195"/>
    </source>
</evidence>